<dbReference type="GO" id="GO:0051286">
    <property type="term" value="C:cell tip"/>
    <property type="evidence" value="ECO:0007669"/>
    <property type="project" value="TreeGrafter"/>
</dbReference>
<evidence type="ECO:0000313" key="5">
    <source>
        <dbReference type="EMBL" id="PAV15453.1"/>
    </source>
</evidence>
<protein>
    <recommendedName>
        <fullName evidence="4">GDP/GTP exchange factor Sec2 N-terminal domain-containing protein</fullName>
    </recommendedName>
</protein>
<dbReference type="InterPro" id="IPR009449">
    <property type="entry name" value="Sec2_N"/>
</dbReference>
<feature type="region of interest" description="Disordered" evidence="3">
    <location>
        <begin position="42"/>
        <end position="65"/>
    </location>
</feature>
<dbReference type="OrthoDB" id="1748564at2759"/>
<dbReference type="Proteomes" id="UP000217199">
    <property type="component" value="Unassembled WGS sequence"/>
</dbReference>
<dbReference type="EMBL" id="NBII01000010">
    <property type="protein sequence ID" value="PAV15453.1"/>
    <property type="molecule type" value="Genomic_DNA"/>
</dbReference>
<dbReference type="Gene3D" id="6.10.140.910">
    <property type="match status" value="1"/>
</dbReference>
<dbReference type="AlphaFoldDB" id="A0A286U797"/>
<sequence>MGLDWQLQTQSTLTVASKPKRNKLRRRRRPSPIRAMTVVANGVDHPDTPMSAAASSSPTLLENGRHDEKDKTLDEAQAQVISSLRTQITDLITQVSQLNGKLVKSYDRVSDLEDEIHIASSNVRTSSLKIAELEIERAQHLAALNTGLYVEKAHVTAELTRLMERATSEAAARGQAESARHNIEQELDDLSASLFDQANTMVAEARLGQAQSERKVVDAEMALKSAEEAVSMMQLQMQAIRDEKDRAVDEITMMKTRMEKGKFIENQISNTPAPISPAFINPSSTHFRFTSVTFSHTNTSRRL</sequence>
<keyword evidence="1 2" id="KW-0175">Coiled coil</keyword>
<dbReference type="PANTHER" id="PTHR14430:SF0">
    <property type="entry name" value="SEC2P DOMAIN-CONTAINING PROTEIN"/>
    <property type="match status" value="1"/>
</dbReference>
<evidence type="ECO:0000259" key="4">
    <source>
        <dbReference type="Pfam" id="PF06428"/>
    </source>
</evidence>
<name>A0A286U797_9AGAM</name>
<accession>A0A286U797</accession>
<gene>
    <name evidence="5" type="ORF">PNOK_0921700</name>
</gene>
<evidence type="ECO:0000256" key="2">
    <source>
        <dbReference type="SAM" id="Coils"/>
    </source>
</evidence>
<keyword evidence="6" id="KW-1185">Reference proteome</keyword>
<reference evidence="5 6" key="1">
    <citation type="journal article" date="2017" name="Mol. Ecol.">
        <title>Comparative and population genomic landscape of Phellinus noxius: A hypervariable fungus causing root rot in trees.</title>
        <authorList>
            <person name="Chung C.L."/>
            <person name="Lee T.J."/>
            <person name="Akiba M."/>
            <person name="Lee H.H."/>
            <person name="Kuo T.H."/>
            <person name="Liu D."/>
            <person name="Ke H.M."/>
            <person name="Yokoi T."/>
            <person name="Roa M.B."/>
            <person name="Lu M.J."/>
            <person name="Chang Y.Y."/>
            <person name="Ann P.J."/>
            <person name="Tsai J.N."/>
            <person name="Chen C.Y."/>
            <person name="Tzean S.S."/>
            <person name="Ota Y."/>
            <person name="Hattori T."/>
            <person name="Sahashi N."/>
            <person name="Liou R.F."/>
            <person name="Kikuchi T."/>
            <person name="Tsai I.J."/>
        </authorList>
    </citation>
    <scope>NUCLEOTIDE SEQUENCE [LARGE SCALE GENOMIC DNA]</scope>
    <source>
        <strain evidence="5 6">FFPRI411160</strain>
    </source>
</reference>
<evidence type="ECO:0000313" key="6">
    <source>
        <dbReference type="Proteomes" id="UP000217199"/>
    </source>
</evidence>
<organism evidence="5 6">
    <name type="scientific">Pyrrhoderma noxium</name>
    <dbReference type="NCBI Taxonomy" id="2282107"/>
    <lineage>
        <taxon>Eukaryota</taxon>
        <taxon>Fungi</taxon>
        <taxon>Dikarya</taxon>
        <taxon>Basidiomycota</taxon>
        <taxon>Agaricomycotina</taxon>
        <taxon>Agaricomycetes</taxon>
        <taxon>Hymenochaetales</taxon>
        <taxon>Hymenochaetaceae</taxon>
        <taxon>Pyrrhoderma</taxon>
    </lineage>
</organism>
<dbReference type="GO" id="GO:0070319">
    <property type="term" value="C:Golgi to plasma membrane transport vesicle"/>
    <property type="evidence" value="ECO:0007669"/>
    <property type="project" value="TreeGrafter"/>
</dbReference>
<evidence type="ECO:0000256" key="1">
    <source>
        <dbReference type="ARBA" id="ARBA00023054"/>
    </source>
</evidence>
<feature type="domain" description="GDP/GTP exchange factor Sec2 N-terminal" evidence="4">
    <location>
        <begin position="110"/>
        <end position="241"/>
    </location>
</feature>
<dbReference type="STRING" id="2282107.A0A286U797"/>
<proteinExistence type="predicted"/>
<evidence type="ECO:0000256" key="3">
    <source>
        <dbReference type="SAM" id="MobiDB-lite"/>
    </source>
</evidence>
<dbReference type="InParanoid" id="A0A286U797"/>
<dbReference type="PANTHER" id="PTHR14430">
    <property type="entry name" value="RABIN3-RELATED"/>
    <property type="match status" value="1"/>
</dbReference>
<dbReference type="GO" id="GO:0005085">
    <property type="term" value="F:guanyl-nucleotide exchange factor activity"/>
    <property type="evidence" value="ECO:0007669"/>
    <property type="project" value="InterPro"/>
</dbReference>
<dbReference type="InterPro" id="IPR040351">
    <property type="entry name" value="RAB3IL/RAB3IP/Sec2"/>
</dbReference>
<dbReference type="Pfam" id="PF06428">
    <property type="entry name" value="Sec2p"/>
    <property type="match status" value="1"/>
</dbReference>
<dbReference type="SUPFAM" id="SSF144284">
    <property type="entry name" value="Sec2 N-terminal region"/>
    <property type="match status" value="1"/>
</dbReference>
<feature type="coiled-coil region" evidence="2">
    <location>
        <begin position="173"/>
        <end position="243"/>
    </location>
</feature>
<dbReference type="GO" id="GO:0006887">
    <property type="term" value="P:exocytosis"/>
    <property type="evidence" value="ECO:0007669"/>
    <property type="project" value="TreeGrafter"/>
</dbReference>
<comment type="caution">
    <text evidence="5">The sequence shown here is derived from an EMBL/GenBank/DDBJ whole genome shotgun (WGS) entry which is preliminary data.</text>
</comment>